<dbReference type="Proteomes" id="UP000019132">
    <property type="component" value="Unassembled WGS sequence"/>
</dbReference>
<dbReference type="GO" id="GO:0016491">
    <property type="term" value="F:oxidoreductase activity"/>
    <property type="evidence" value="ECO:0007669"/>
    <property type="project" value="UniProtKB-KW"/>
</dbReference>
<dbReference type="InterPro" id="IPR052530">
    <property type="entry name" value="NAD(P)H_nitroreductase"/>
</dbReference>
<dbReference type="eggNOG" id="ENOG502RYYB">
    <property type="taxonomic scope" value="Eukaryota"/>
</dbReference>
<dbReference type="InterPro" id="IPR026021">
    <property type="entry name" value="YdjA-like"/>
</dbReference>
<reference evidence="11" key="2">
    <citation type="submission" date="2010-04" db="EMBL/GenBank/DDBJ databases">
        <authorList>
            <person name="Buell R."/>
            <person name="Hamilton J."/>
            <person name="Hostetler J."/>
        </authorList>
    </citation>
    <scope>NUCLEOTIDE SEQUENCE [LARGE SCALE GENOMIC DNA]</scope>
    <source>
        <strain evidence="11">DAOM:BR144</strain>
    </source>
</reference>
<keyword evidence="4" id="KW-0288">FMN</keyword>
<protein>
    <recommendedName>
        <fullName evidence="9">Nitroreductase domain-containing protein</fullName>
    </recommendedName>
</protein>
<dbReference type="OMA" id="EMCSVAC"/>
<dbReference type="InterPro" id="IPR000415">
    <property type="entry name" value="Nitroreductase-like"/>
</dbReference>
<dbReference type="AlphaFoldDB" id="K3XA83"/>
<evidence type="ECO:0000256" key="5">
    <source>
        <dbReference type="ARBA" id="ARBA00022857"/>
    </source>
</evidence>
<keyword evidence="8" id="KW-0812">Transmembrane</keyword>
<reference evidence="10" key="3">
    <citation type="submission" date="2015-02" db="UniProtKB">
        <authorList>
            <consortium name="EnsemblProtists"/>
        </authorList>
    </citation>
    <scope>IDENTIFICATION</scope>
    <source>
        <strain evidence="10">DAOM BR144</strain>
    </source>
</reference>
<feature type="domain" description="Nitroreductase" evidence="9">
    <location>
        <begin position="55"/>
        <end position="218"/>
    </location>
</feature>
<dbReference type="PANTHER" id="PTHR43821">
    <property type="entry name" value="NAD(P)H NITROREDUCTASE YDJA-RELATED"/>
    <property type="match status" value="1"/>
</dbReference>
<dbReference type="InParanoid" id="K3XA83"/>
<name>K3XA83_GLOUD</name>
<keyword evidence="6" id="KW-0560">Oxidoreductase</keyword>
<dbReference type="InterPro" id="IPR029479">
    <property type="entry name" value="Nitroreductase"/>
</dbReference>
<organism evidence="10 11">
    <name type="scientific">Globisporangium ultimum (strain ATCC 200006 / CBS 805.95 / DAOM BR144)</name>
    <name type="common">Pythium ultimum</name>
    <dbReference type="NCBI Taxonomy" id="431595"/>
    <lineage>
        <taxon>Eukaryota</taxon>
        <taxon>Sar</taxon>
        <taxon>Stramenopiles</taxon>
        <taxon>Oomycota</taxon>
        <taxon>Peronosporomycetes</taxon>
        <taxon>Pythiales</taxon>
        <taxon>Pythiaceae</taxon>
        <taxon>Globisporangium</taxon>
    </lineage>
</organism>
<evidence type="ECO:0000259" key="9">
    <source>
        <dbReference type="Pfam" id="PF00881"/>
    </source>
</evidence>
<evidence type="ECO:0000256" key="1">
    <source>
        <dbReference type="ARBA" id="ARBA00001917"/>
    </source>
</evidence>
<evidence type="ECO:0000256" key="2">
    <source>
        <dbReference type="ARBA" id="ARBA00007118"/>
    </source>
</evidence>
<keyword evidence="5" id="KW-0521">NADP</keyword>
<dbReference type="SUPFAM" id="SSF55469">
    <property type="entry name" value="FMN-dependent nitroreductase-like"/>
    <property type="match status" value="1"/>
</dbReference>
<dbReference type="CDD" id="cd02135">
    <property type="entry name" value="YdjA-like"/>
    <property type="match status" value="1"/>
</dbReference>
<evidence type="ECO:0000256" key="7">
    <source>
        <dbReference type="ARBA" id="ARBA00023027"/>
    </source>
</evidence>
<dbReference type="STRING" id="431595.K3XA83"/>
<dbReference type="HOGENOM" id="CLU_070764_5_1_1"/>
<dbReference type="VEuPathDB" id="FungiDB:PYU1_G014102"/>
<proteinExistence type="inferred from homology"/>
<keyword evidence="7" id="KW-0520">NAD</keyword>
<comment type="cofactor">
    <cofactor evidence="1">
        <name>FMN</name>
        <dbReference type="ChEBI" id="CHEBI:58210"/>
    </cofactor>
</comment>
<dbReference type="EnsemblProtists" id="PYU1_T014132">
    <property type="protein sequence ID" value="PYU1_T014132"/>
    <property type="gene ID" value="PYU1_G014102"/>
</dbReference>
<keyword evidence="8" id="KW-0472">Membrane</keyword>
<evidence type="ECO:0000256" key="8">
    <source>
        <dbReference type="SAM" id="Phobius"/>
    </source>
</evidence>
<evidence type="ECO:0000256" key="6">
    <source>
        <dbReference type="ARBA" id="ARBA00023002"/>
    </source>
</evidence>
<sequence>MVSPSPAITLLSVAATVSVALYVVKQRAGAKPVAAKEPATTTFSDGKKWDADELIKHRRSIFPQDYDKSRKVSKEILEKILESANWAPTHARTEPWRFIVFSTPEALQRLGQFEADLYKKMVPPHMFMEKKYKKKIEAKLDSSYVIAICMKRQESEKLPEIEEVCATACAVQNLHLSAAGHGVGGYWSSGPPIFSNEMKEFLGLGEKDKCLGLFYVGYPKPGHVAHGARKSIKDKVQWVTK</sequence>
<accession>K3XA83</accession>
<evidence type="ECO:0000313" key="10">
    <source>
        <dbReference type="EnsemblProtists" id="PYU1_T014132"/>
    </source>
</evidence>
<dbReference type="Pfam" id="PF00881">
    <property type="entry name" value="Nitroreductase"/>
    <property type="match status" value="1"/>
</dbReference>
<keyword evidence="11" id="KW-1185">Reference proteome</keyword>
<dbReference type="Gene3D" id="3.40.109.10">
    <property type="entry name" value="NADH Oxidase"/>
    <property type="match status" value="1"/>
</dbReference>
<dbReference type="PANTHER" id="PTHR43821:SF1">
    <property type="entry name" value="NAD(P)H NITROREDUCTASE YDJA-RELATED"/>
    <property type="match status" value="1"/>
</dbReference>
<evidence type="ECO:0000313" key="11">
    <source>
        <dbReference type="Proteomes" id="UP000019132"/>
    </source>
</evidence>
<keyword evidence="3" id="KW-0285">Flavoprotein</keyword>
<feature type="transmembrane region" description="Helical" evidence="8">
    <location>
        <begin position="6"/>
        <end position="24"/>
    </location>
</feature>
<evidence type="ECO:0000256" key="4">
    <source>
        <dbReference type="ARBA" id="ARBA00022643"/>
    </source>
</evidence>
<reference evidence="11" key="1">
    <citation type="journal article" date="2010" name="Genome Biol.">
        <title>Genome sequence of the necrotrophic plant pathogen Pythium ultimum reveals original pathogenicity mechanisms and effector repertoire.</title>
        <authorList>
            <person name="Levesque C.A."/>
            <person name="Brouwer H."/>
            <person name="Cano L."/>
            <person name="Hamilton J.P."/>
            <person name="Holt C."/>
            <person name="Huitema E."/>
            <person name="Raffaele S."/>
            <person name="Robideau G.P."/>
            <person name="Thines M."/>
            <person name="Win J."/>
            <person name="Zerillo M.M."/>
            <person name="Beakes G.W."/>
            <person name="Boore J.L."/>
            <person name="Busam D."/>
            <person name="Dumas B."/>
            <person name="Ferriera S."/>
            <person name="Fuerstenberg S.I."/>
            <person name="Gachon C.M."/>
            <person name="Gaulin E."/>
            <person name="Govers F."/>
            <person name="Grenville-Briggs L."/>
            <person name="Horner N."/>
            <person name="Hostetler J."/>
            <person name="Jiang R.H."/>
            <person name="Johnson J."/>
            <person name="Krajaejun T."/>
            <person name="Lin H."/>
            <person name="Meijer H.J."/>
            <person name="Moore B."/>
            <person name="Morris P."/>
            <person name="Phuntmart V."/>
            <person name="Puiu D."/>
            <person name="Shetty J."/>
            <person name="Stajich J.E."/>
            <person name="Tripathy S."/>
            <person name="Wawra S."/>
            <person name="van West P."/>
            <person name="Whitty B.R."/>
            <person name="Coutinho P.M."/>
            <person name="Henrissat B."/>
            <person name="Martin F."/>
            <person name="Thomas P.D."/>
            <person name="Tyler B.M."/>
            <person name="De Vries R.P."/>
            <person name="Kamoun S."/>
            <person name="Yandell M."/>
            <person name="Tisserat N."/>
            <person name="Buell C.R."/>
        </authorList>
    </citation>
    <scope>NUCLEOTIDE SEQUENCE</scope>
    <source>
        <strain evidence="11">DAOM:BR144</strain>
    </source>
</reference>
<keyword evidence="8" id="KW-1133">Transmembrane helix</keyword>
<comment type="similarity">
    <text evidence="2">Belongs to the nitroreductase family.</text>
</comment>
<dbReference type="EMBL" id="GL376563">
    <property type="status" value="NOT_ANNOTATED_CDS"/>
    <property type="molecule type" value="Genomic_DNA"/>
</dbReference>
<evidence type="ECO:0000256" key="3">
    <source>
        <dbReference type="ARBA" id="ARBA00022630"/>
    </source>
</evidence>